<dbReference type="InterPro" id="IPR007837">
    <property type="entry name" value="DinB"/>
</dbReference>
<gene>
    <name evidence="3" type="ORF">BED47_14980</name>
</gene>
<comment type="caution">
    <text evidence="3">The sequence shown here is derived from an EMBL/GenBank/DDBJ whole genome shotgun (WGS) entry which is preliminary data.</text>
</comment>
<name>A0ABX2ZJ37_9BACI</name>
<keyword evidence="2" id="KW-0479">Metal-binding</keyword>
<accession>A0ABX2ZJ37</accession>
<comment type="similarity">
    <text evidence="1">Belongs to the DinB family.</text>
</comment>
<proteinExistence type="inferred from homology"/>
<sequence>MYIENVIHQLSLCVKSVLEMIDLINEEDLNFRPVKDKKSIGELVQHLSELIGADMEIMSGASQEIMVKYYTGVECKSLVEMKSLLQKNFHELKECYFNMKEKELVEKSTSYWGLQYSKFEWLLEILVHFTHHRAQLHMLLVQKKDDIKIALF</sequence>
<keyword evidence="4" id="KW-1185">Reference proteome</keyword>
<dbReference type="Gene3D" id="1.20.120.450">
    <property type="entry name" value="dinb family like domain"/>
    <property type="match status" value="1"/>
</dbReference>
<dbReference type="SUPFAM" id="SSF109854">
    <property type="entry name" value="DinB/YfiT-like putative metalloenzymes"/>
    <property type="match status" value="1"/>
</dbReference>
<evidence type="ECO:0000313" key="4">
    <source>
        <dbReference type="Proteomes" id="UP000094580"/>
    </source>
</evidence>
<dbReference type="Proteomes" id="UP000094580">
    <property type="component" value="Unassembled WGS sequence"/>
</dbReference>
<protein>
    <recommendedName>
        <fullName evidence="5">DinB family protein</fullName>
    </recommendedName>
</protein>
<reference evidence="3 4" key="1">
    <citation type="submission" date="2016-07" db="EMBL/GenBank/DDBJ databases">
        <authorList>
            <person name="Townsley L."/>
            <person name="Shank E.A."/>
        </authorList>
    </citation>
    <scope>NUCLEOTIDE SEQUENCE [LARGE SCALE GENOMIC DNA]</scope>
    <source>
        <strain evidence="3 4">CH01</strain>
    </source>
</reference>
<dbReference type="InterPro" id="IPR034660">
    <property type="entry name" value="DinB/YfiT-like"/>
</dbReference>
<organism evidence="3 4">
    <name type="scientific">Gottfriedia luciferensis</name>
    <dbReference type="NCBI Taxonomy" id="178774"/>
    <lineage>
        <taxon>Bacteria</taxon>
        <taxon>Bacillati</taxon>
        <taxon>Bacillota</taxon>
        <taxon>Bacilli</taxon>
        <taxon>Bacillales</taxon>
        <taxon>Bacillaceae</taxon>
        <taxon>Gottfriedia</taxon>
    </lineage>
</organism>
<dbReference type="Pfam" id="PF05163">
    <property type="entry name" value="DinB"/>
    <property type="match status" value="1"/>
</dbReference>
<evidence type="ECO:0008006" key="5">
    <source>
        <dbReference type="Google" id="ProtNLM"/>
    </source>
</evidence>
<evidence type="ECO:0000313" key="3">
    <source>
        <dbReference type="EMBL" id="ODG89716.1"/>
    </source>
</evidence>
<evidence type="ECO:0000256" key="2">
    <source>
        <dbReference type="ARBA" id="ARBA00022723"/>
    </source>
</evidence>
<evidence type="ECO:0000256" key="1">
    <source>
        <dbReference type="ARBA" id="ARBA00008635"/>
    </source>
</evidence>
<dbReference type="EMBL" id="MDKC01000037">
    <property type="protein sequence ID" value="ODG89716.1"/>
    <property type="molecule type" value="Genomic_DNA"/>
</dbReference>